<name>A0A284RDR9_ARMOS</name>
<sequence>MITVTSRTSSLDPNRTENLPSSNFDDDLTPWTTTSDSDEDEVVPSQATPSAINRLLPEVLMHIFLLMSWGTDYYDVLDITQGPWLIGRVCGQWRDVVHSYPSVWASISILPPTIISHGSVSLLETALRLSRPLKLSFYVNLQSNGPNERAIMNTLVRECHRWKSAELILEADVRSSFADIPGQLGSLERLDLYVGKHPEPNDPETINNILKHAPSLTDVKLPLVVNPETLELKWDQLTRLSTFPGQTRDYLDILRRADQLVDLDSLSYLSGVRSLDDGEGRIIHTSLRSIRSNDLHLLDKLVLPSLESLNFFFPNVIAYAKPLCDLLIRSQCQLRTLKLEIRNYFGGVHDICRVTPGLTELDIAIPNNVESETLFRGLIYSEGDENPLLPRLESLVVPINYTVINVANVVQTLIRFVESRWYLKEGSPISRLRAIIIRIQRPPGPSDAQLEKWMQLQREGLNVFLSVQDDDRRWSPIIPERQSSLRLDGPLWVLGRVCGLWRETLHTSPASWSQNVVLRTPFPKHGREILRTYLERTGEHPLTLQVVSDFESSPKVEEDEIMSLFAQESCHRWKDVIIDTSMHHMHLLEESISHLPTLQTIQIYIDDSNDDEIYRSDVCLKAPHLWQAKLSSHGTSQMKLPPCLTHYSGCNATPDDIQLLGQLPKLRVCHLEPHVGPLTIQAPMVMPHIQCLFAGKVAMLDWVTYPRLESLVLSMREWEWFFQDRDYHVTVSACIIHFLQRSGCHLKSLSVDEYVLACLQRSYHNPFPHDAFSTLSILKINLRLGKIGLSPAGELVVQSLTPSSDAPVLLPSLGHLVLCIDLAVPEFFDWQAILNMIRSRRDAGLLKVIEVQFKDSWGSQPEDTGFRADMTADIRALTGDKLEMRVERWNPPSEEHWSLWDSFL</sequence>
<dbReference type="AlphaFoldDB" id="A0A284RDR9"/>
<dbReference type="EMBL" id="FUEG01000007">
    <property type="protein sequence ID" value="SJL06911.1"/>
    <property type="molecule type" value="Genomic_DNA"/>
</dbReference>
<reference evidence="3" key="1">
    <citation type="journal article" date="2017" name="Nat. Ecol. Evol.">
        <title>Genome expansion and lineage-specific genetic innovations in the forest pathogenic fungi Armillaria.</title>
        <authorList>
            <person name="Sipos G."/>
            <person name="Prasanna A.N."/>
            <person name="Walter M.C."/>
            <person name="O'Connor E."/>
            <person name="Balint B."/>
            <person name="Krizsan K."/>
            <person name="Kiss B."/>
            <person name="Hess J."/>
            <person name="Varga T."/>
            <person name="Slot J."/>
            <person name="Riley R."/>
            <person name="Boka B."/>
            <person name="Rigling D."/>
            <person name="Barry K."/>
            <person name="Lee J."/>
            <person name="Mihaltcheva S."/>
            <person name="LaButti K."/>
            <person name="Lipzen A."/>
            <person name="Waldron R."/>
            <person name="Moloney N.M."/>
            <person name="Sperisen C."/>
            <person name="Kredics L."/>
            <person name="Vagvoelgyi C."/>
            <person name="Patrignani A."/>
            <person name="Fitzpatrick D."/>
            <person name="Nagy I."/>
            <person name="Doyle S."/>
            <person name="Anderson J.B."/>
            <person name="Grigoriev I.V."/>
            <person name="Gueldener U."/>
            <person name="Muensterkoetter M."/>
            <person name="Nagy L.G."/>
        </authorList>
    </citation>
    <scope>NUCLEOTIDE SEQUENCE [LARGE SCALE GENOMIC DNA]</scope>
    <source>
        <strain evidence="3">C18/9</strain>
    </source>
</reference>
<evidence type="ECO:0008006" key="4">
    <source>
        <dbReference type="Google" id="ProtNLM"/>
    </source>
</evidence>
<evidence type="ECO:0000313" key="3">
    <source>
        <dbReference type="Proteomes" id="UP000219338"/>
    </source>
</evidence>
<feature type="region of interest" description="Disordered" evidence="1">
    <location>
        <begin position="1"/>
        <end position="46"/>
    </location>
</feature>
<dbReference type="STRING" id="47428.A0A284RDR9"/>
<keyword evidence="3" id="KW-1185">Reference proteome</keyword>
<gene>
    <name evidence="2" type="ORF">ARMOST_10253</name>
</gene>
<dbReference type="OrthoDB" id="3365698at2759"/>
<dbReference type="Proteomes" id="UP000219338">
    <property type="component" value="Unassembled WGS sequence"/>
</dbReference>
<feature type="compositionally biased region" description="Polar residues" evidence="1">
    <location>
        <begin position="1"/>
        <end position="23"/>
    </location>
</feature>
<evidence type="ECO:0000256" key="1">
    <source>
        <dbReference type="SAM" id="MobiDB-lite"/>
    </source>
</evidence>
<accession>A0A284RDR9</accession>
<organism evidence="2 3">
    <name type="scientific">Armillaria ostoyae</name>
    <name type="common">Armillaria root rot fungus</name>
    <dbReference type="NCBI Taxonomy" id="47428"/>
    <lineage>
        <taxon>Eukaryota</taxon>
        <taxon>Fungi</taxon>
        <taxon>Dikarya</taxon>
        <taxon>Basidiomycota</taxon>
        <taxon>Agaricomycotina</taxon>
        <taxon>Agaricomycetes</taxon>
        <taxon>Agaricomycetidae</taxon>
        <taxon>Agaricales</taxon>
        <taxon>Marasmiineae</taxon>
        <taxon>Physalacriaceae</taxon>
        <taxon>Armillaria</taxon>
    </lineage>
</organism>
<proteinExistence type="predicted"/>
<protein>
    <recommendedName>
        <fullName evidence="4">F-box domain-containing protein</fullName>
    </recommendedName>
</protein>
<evidence type="ECO:0000313" key="2">
    <source>
        <dbReference type="EMBL" id="SJL06911.1"/>
    </source>
</evidence>